<dbReference type="Gene3D" id="3.40.50.1820">
    <property type="entry name" value="alpha/beta hydrolase"/>
    <property type="match status" value="1"/>
</dbReference>
<dbReference type="PANTHER" id="PTHR48098">
    <property type="entry name" value="ENTEROCHELIN ESTERASE-RELATED"/>
    <property type="match status" value="1"/>
</dbReference>
<evidence type="ECO:0000313" key="1">
    <source>
        <dbReference type="EMBL" id="MBJ7882278.1"/>
    </source>
</evidence>
<dbReference type="SUPFAM" id="SSF53474">
    <property type="entry name" value="alpha/beta-Hydrolases"/>
    <property type="match status" value="1"/>
</dbReference>
<reference evidence="1 2" key="1">
    <citation type="submission" date="2020-09" db="EMBL/GenBank/DDBJ databases">
        <title>Draft genome of Gelidibacter salicanalis PAMC21136.</title>
        <authorList>
            <person name="Park H."/>
        </authorList>
    </citation>
    <scope>NUCLEOTIDE SEQUENCE [LARGE SCALE GENOMIC DNA]</scope>
    <source>
        <strain evidence="1 2">PAMC21136</strain>
    </source>
</reference>
<sequence>MRRLTLLLLFLVSIPISAQVIYEPFYSSKLGDTREIKIQLPRNYNPEEKNKYPLIIVLDGDYLFEPFAGNLDYQTYWGGIPKCVVVGINQVETREKDLFYDKDIYFPAHEGASFFEFIGMELIPFIENKYNVSNFRILTGHDSSANFLNYYLFKDNPLFRAYIAFSPDLAPEMANRVQERLTYINTDTFYYLATADNDIAQLKDKILTHNSLLASLDNPKLHYRFDNFTDADHYSLVSLGIPRALNNIFALYKPISKQEYTDQVLTYEGGPFKYLEKKYNDIKLFYGFEKKVVENDMKAIAAAAIKKDDLDALKELSKLARKEYPDSMISAYFTGMYYEQENNLKKALQYYQSGLLLKASDFIDKDVLLDKIYSLKDEN</sequence>
<dbReference type="InterPro" id="IPR011990">
    <property type="entry name" value="TPR-like_helical_dom_sf"/>
</dbReference>
<accession>A0A934KXS3</accession>
<dbReference type="InterPro" id="IPR000801">
    <property type="entry name" value="Esterase-like"/>
</dbReference>
<organism evidence="1 2">
    <name type="scientific">Gelidibacter salicanalis</name>
    <dbReference type="NCBI Taxonomy" id="291193"/>
    <lineage>
        <taxon>Bacteria</taxon>
        <taxon>Pseudomonadati</taxon>
        <taxon>Bacteroidota</taxon>
        <taxon>Flavobacteriia</taxon>
        <taxon>Flavobacteriales</taxon>
        <taxon>Flavobacteriaceae</taxon>
        <taxon>Gelidibacter</taxon>
    </lineage>
</organism>
<comment type="caution">
    <text evidence="1">The sequence shown here is derived from an EMBL/GenBank/DDBJ whole genome shotgun (WGS) entry which is preliminary data.</text>
</comment>
<dbReference type="Gene3D" id="1.25.40.10">
    <property type="entry name" value="Tetratricopeptide repeat domain"/>
    <property type="match status" value="1"/>
</dbReference>
<dbReference type="PANTHER" id="PTHR48098:SF6">
    <property type="entry name" value="FERRI-BACILLIBACTIN ESTERASE BESA"/>
    <property type="match status" value="1"/>
</dbReference>
<dbReference type="Pfam" id="PF00756">
    <property type="entry name" value="Esterase"/>
    <property type="match status" value="1"/>
</dbReference>
<dbReference type="InterPro" id="IPR029058">
    <property type="entry name" value="AB_hydrolase_fold"/>
</dbReference>
<dbReference type="EMBL" id="JAEHJZ010000042">
    <property type="protein sequence ID" value="MBJ7882278.1"/>
    <property type="molecule type" value="Genomic_DNA"/>
</dbReference>
<keyword evidence="2" id="KW-1185">Reference proteome</keyword>
<dbReference type="AlphaFoldDB" id="A0A934KXS3"/>
<protein>
    <submittedName>
        <fullName evidence="1">Esterase</fullName>
    </submittedName>
</protein>
<dbReference type="RefSeq" id="WP_199602095.1">
    <property type="nucleotide sequence ID" value="NZ_JAEHJZ010000042.1"/>
</dbReference>
<dbReference type="Proteomes" id="UP000662373">
    <property type="component" value="Unassembled WGS sequence"/>
</dbReference>
<evidence type="ECO:0000313" key="2">
    <source>
        <dbReference type="Proteomes" id="UP000662373"/>
    </source>
</evidence>
<name>A0A934KXS3_9FLAO</name>
<dbReference type="InterPro" id="IPR050583">
    <property type="entry name" value="Mycobacterial_A85_antigen"/>
</dbReference>
<proteinExistence type="predicted"/>
<gene>
    <name evidence="1" type="ORF">JEM65_16720</name>
</gene>